<keyword evidence="2" id="KW-0732">Signal</keyword>
<dbReference type="PANTHER" id="PTHR46145:SF4">
    <property type="entry name" value="HEPARANASE"/>
    <property type="match status" value="1"/>
</dbReference>
<keyword evidence="4" id="KW-1185">Reference proteome</keyword>
<name>A0A8C4QLJ9_EPTBU</name>
<organism evidence="3 4">
    <name type="scientific">Eptatretus burgeri</name>
    <name type="common">Inshore hagfish</name>
    <dbReference type="NCBI Taxonomy" id="7764"/>
    <lineage>
        <taxon>Eukaryota</taxon>
        <taxon>Metazoa</taxon>
        <taxon>Chordata</taxon>
        <taxon>Craniata</taxon>
        <taxon>Vertebrata</taxon>
        <taxon>Cyclostomata</taxon>
        <taxon>Myxini</taxon>
        <taxon>Myxiniformes</taxon>
        <taxon>Myxinidae</taxon>
        <taxon>Eptatretinae</taxon>
        <taxon>Eptatretus</taxon>
    </lineage>
</organism>
<dbReference type="GO" id="GO:0016020">
    <property type="term" value="C:membrane"/>
    <property type="evidence" value="ECO:0007669"/>
    <property type="project" value="InterPro"/>
</dbReference>
<evidence type="ECO:0000256" key="2">
    <source>
        <dbReference type="SAM" id="SignalP"/>
    </source>
</evidence>
<dbReference type="PANTHER" id="PTHR46145">
    <property type="entry name" value="HEPARANASE"/>
    <property type="match status" value="1"/>
</dbReference>
<dbReference type="OMA" id="RYCEERR"/>
<dbReference type="InterPro" id="IPR017853">
    <property type="entry name" value="GH"/>
</dbReference>
<feature type="signal peptide" evidence="2">
    <location>
        <begin position="1"/>
        <end position="35"/>
    </location>
</feature>
<dbReference type="SUPFAM" id="SSF51445">
    <property type="entry name" value="(Trans)glycosidases"/>
    <property type="match status" value="1"/>
</dbReference>
<proteinExistence type="inferred from homology"/>
<dbReference type="InterPro" id="IPR005199">
    <property type="entry name" value="Glyco_hydro_79"/>
</dbReference>
<dbReference type="Ensembl" id="ENSEBUT00000017905.1">
    <property type="protein sequence ID" value="ENSEBUP00000017329.1"/>
    <property type="gene ID" value="ENSEBUG00000010826.1"/>
</dbReference>
<dbReference type="AlphaFoldDB" id="A0A8C4QLJ9"/>
<dbReference type="GO" id="GO:0016798">
    <property type="term" value="F:hydrolase activity, acting on glycosyl bonds"/>
    <property type="evidence" value="ECO:0007669"/>
    <property type="project" value="InterPro"/>
</dbReference>
<evidence type="ECO:0000256" key="1">
    <source>
        <dbReference type="ARBA" id="ARBA00009800"/>
    </source>
</evidence>
<evidence type="ECO:0000313" key="3">
    <source>
        <dbReference type="Ensembl" id="ENSEBUP00000017329.1"/>
    </source>
</evidence>
<dbReference type="GO" id="GO:0005615">
    <property type="term" value="C:extracellular space"/>
    <property type="evidence" value="ECO:0007669"/>
    <property type="project" value="TreeGrafter"/>
</dbReference>
<dbReference type="Pfam" id="PF03662">
    <property type="entry name" value="Glyco_hydro_79n"/>
    <property type="match status" value="1"/>
</dbReference>
<feature type="chain" id="PRO_5034208544" evidence="2">
    <location>
        <begin position="36"/>
        <end position="269"/>
    </location>
</feature>
<reference evidence="3" key="1">
    <citation type="submission" date="2025-08" db="UniProtKB">
        <authorList>
            <consortium name="Ensembl"/>
        </authorList>
    </citation>
    <scope>IDENTIFICATION</scope>
</reference>
<dbReference type="GeneTree" id="ENSGT00390000004874"/>
<sequence>MSSPIRSCRSRCFESAVSWLIFSLLFAVSVDPLNGEPQVPVKVSIQTDEAVGVVNPAFLSLAIDSSLAISGGIAYLRTPRLVALARGLAPAFLRFGGTEQDFLMFEPSASKDVWQATSRHHANDEKWCTLPHYPTWLLQRQREKEEMLEPVLYKRRRTNTVQNATITPDMLDSLNGFSSCSGLHLIYGLNALLRGPGSDWNSSNAALLLHYTASKGYNFSWELGNGLLVVSAVQAPCGPLCTYCAEARIRRNTALVRTLHKIQVSIIFI</sequence>
<dbReference type="GO" id="GO:0031012">
    <property type="term" value="C:extracellular matrix"/>
    <property type="evidence" value="ECO:0007669"/>
    <property type="project" value="TreeGrafter"/>
</dbReference>
<protein>
    <submittedName>
        <fullName evidence="3">Uncharacterized protein</fullName>
    </submittedName>
</protein>
<dbReference type="Gene3D" id="3.20.20.80">
    <property type="entry name" value="Glycosidases"/>
    <property type="match status" value="1"/>
</dbReference>
<accession>A0A8C4QLJ9</accession>
<evidence type="ECO:0000313" key="4">
    <source>
        <dbReference type="Proteomes" id="UP000694388"/>
    </source>
</evidence>
<comment type="similarity">
    <text evidence="1">Belongs to the glycosyl hydrolase 79 family.</text>
</comment>
<dbReference type="Proteomes" id="UP000694388">
    <property type="component" value="Unplaced"/>
</dbReference>
<reference evidence="3" key="2">
    <citation type="submission" date="2025-09" db="UniProtKB">
        <authorList>
            <consortium name="Ensembl"/>
        </authorList>
    </citation>
    <scope>IDENTIFICATION</scope>
</reference>